<evidence type="ECO:0000313" key="3">
    <source>
        <dbReference type="Proteomes" id="UP000663720"/>
    </source>
</evidence>
<dbReference type="EMBL" id="CP061799">
    <property type="protein sequence ID" value="QTA78337.1"/>
    <property type="molecule type" value="Genomic_DNA"/>
</dbReference>
<keyword evidence="1" id="KW-1133">Transmembrane helix</keyword>
<protein>
    <submittedName>
        <fullName evidence="2">Uncharacterized protein</fullName>
    </submittedName>
</protein>
<organism evidence="2 3">
    <name type="scientific">Desulfonema limicola</name>
    <dbReference type="NCBI Taxonomy" id="45656"/>
    <lineage>
        <taxon>Bacteria</taxon>
        <taxon>Pseudomonadati</taxon>
        <taxon>Thermodesulfobacteriota</taxon>
        <taxon>Desulfobacteria</taxon>
        <taxon>Desulfobacterales</taxon>
        <taxon>Desulfococcaceae</taxon>
        <taxon>Desulfonema</taxon>
    </lineage>
</organism>
<evidence type="ECO:0000313" key="2">
    <source>
        <dbReference type="EMBL" id="QTA78337.1"/>
    </source>
</evidence>
<keyword evidence="1" id="KW-0812">Transmembrane</keyword>
<evidence type="ECO:0000256" key="1">
    <source>
        <dbReference type="SAM" id="Phobius"/>
    </source>
</evidence>
<accession>A0A975B3X2</accession>
<sequence>MKKIHGFAINQIYAVIPIIFVLICFQLPCTAASLPDIGMITMVKGEIIYWNNNVNEKKQAAQGFMKVRPDDEFRLAADSELQLIFFANGRKEIWKGPAELKLSEAMGQLADKNEKNDKLTVVQIPTKVVNEVRRISPLIDPAKLHRSGSYAIRGYQVEKLPVEKLSLKSASLDIEEREELDSVKQTYDALSLSSASNDITPELYLFSILADYEQFEDIKQILVKMKKKQPGNPGIEQLEDWLRNQALKQKG</sequence>
<proteinExistence type="predicted"/>
<dbReference type="RefSeq" id="WP_207690211.1">
    <property type="nucleotide sequence ID" value="NZ_CP061799.1"/>
</dbReference>
<dbReference type="AlphaFoldDB" id="A0A975B3X2"/>
<dbReference type="Proteomes" id="UP000663720">
    <property type="component" value="Chromosome"/>
</dbReference>
<keyword evidence="1" id="KW-0472">Membrane</keyword>
<gene>
    <name evidence="2" type="ORF">dnl_05580</name>
</gene>
<keyword evidence="3" id="KW-1185">Reference proteome</keyword>
<name>A0A975B3X2_9BACT</name>
<feature type="transmembrane region" description="Helical" evidence="1">
    <location>
        <begin position="12"/>
        <end position="34"/>
    </location>
</feature>
<reference evidence="2" key="1">
    <citation type="journal article" date="2021" name="Microb. Physiol.">
        <title>Proteogenomic Insights into the Physiology of Marine, Sulfate-Reducing, Filamentous Desulfonema limicola and Desulfonema magnum.</title>
        <authorList>
            <person name="Schnaars V."/>
            <person name="Wohlbrand L."/>
            <person name="Scheve S."/>
            <person name="Hinrichs C."/>
            <person name="Reinhardt R."/>
            <person name="Rabus R."/>
        </authorList>
    </citation>
    <scope>NUCLEOTIDE SEQUENCE</scope>
    <source>
        <strain evidence="2">5ac10</strain>
    </source>
</reference>
<dbReference type="KEGG" id="dli:dnl_05580"/>